<keyword evidence="4" id="KW-0812">Transmembrane</keyword>
<feature type="region of interest" description="Disordered" evidence="3">
    <location>
        <begin position="238"/>
        <end position="259"/>
    </location>
</feature>
<dbReference type="GO" id="GO:0005669">
    <property type="term" value="C:transcription factor TFIID complex"/>
    <property type="evidence" value="ECO:0007669"/>
    <property type="project" value="InterPro"/>
</dbReference>
<feature type="region of interest" description="Disordered" evidence="3">
    <location>
        <begin position="341"/>
        <end position="380"/>
    </location>
</feature>
<dbReference type="OrthoDB" id="5752at2759"/>
<evidence type="ECO:0000256" key="1">
    <source>
        <dbReference type="ARBA" id="ARBA00004123"/>
    </source>
</evidence>
<accession>A0A8H3III6</accession>
<feature type="compositionally biased region" description="Polar residues" evidence="3">
    <location>
        <begin position="75"/>
        <end position="87"/>
    </location>
</feature>
<dbReference type="PANTHER" id="PTHR13900">
    <property type="entry name" value="TRANSCRIPTION INITIATION FACTOR TFIID"/>
    <property type="match status" value="1"/>
</dbReference>
<dbReference type="PANTHER" id="PTHR13900:SF0">
    <property type="entry name" value="TRANSCRIPTION INITIATION FACTOR TFIID SUBUNIT 1"/>
    <property type="match status" value="1"/>
</dbReference>
<feature type="compositionally biased region" description="Acidic residues" evidence="3">
    <location>
        <begin position="47"/>
        <end position="66"/>
    </location>
</feature>
<dbReference type="GO" id="GO:0004402">
    <property type="term" value="F:histone acetyltransferase activity"/>
    <property type="evidence" value="ECO:0007669"/>
    <property type="project" value="InterPro"/>
</dbReference>
<dbReference type="InterPro" id="IPR022591">
    <property type="entry name" value="TAF1_HAT_dom"/>
</dbReference>
<feature type="compositionally biased region" description="Polar residues" evidence="3">
    <location>
        <begin position="905"/>
        <end position="914"/>
    </location>
</feature>
<dbReference type="Pfam" id="PF12157">
    <property type="entry name" value="DUF3591"/>
    <property type="match status" value="1"/>
</dbReference>
<evidence type="ECO:0000313" key="6">
    <source>
        <dbReference type="EMBL" id="CAF9929287.1"/>
    </source>
</evidence>
<feature type="compositionally biased region" description="Basic and acidic residues" evidence="3">
    <location>
        <begin position="33"/>
        <end position="46"/>
    </location>
</feature>
<keyword evidence="4" id="KW-1133">Transmembrane helix</keyword>
<evidence type="ECO:0000256" key="3">
    <source>
        <dbReference type="SAM" id="MobiDB-lite"/>
    </source>
</evidence>
<proteinExistence type="predicted"/>
<feature type="region of interest" description="Disordered" evidence="3">
    <location>
        <begin position="1048"/>
        <end position="1079"/>
    </location>
</feature>
<dbReference type="AlphaFoldDB" id="A0A8H3III6"/>
<dbReference type="Proteomes" id="UP000664534">
    <property type="component" value="Unassembled WGS sequence"/>
</dbReference>
<gene>
    <name evidence="6" type="ORF">IMSHALPRED_007869</name>
</gene>
<feature type="region of interest" description="Disordered" evidence="3">
    <location>
        <begin position="905"/>
        <end position="963"/>
    </location>
</feature>
<evidence type="ECO:0000259" key="5">
    <source>
        <dbReference type="Pfam" id="PF12157"/>
    </source>
</evidence>
<sequence>MPHATAVQPGDNDDDEVLIQQLLDAPTTEDAFGLDRELEPGEKAEDAENYEDISDDDLADDEDAEEDQRVHRGYENQTGASSQSLEAFTQDVDYPALTSGDGLEDNAYDDDLFGENSSSPLEANAGMEQVQTGYTPDGLSDFEDSTSPQAQPLPLPTSPLSRPVEAPGKSVSRPTFSSKESPPSKELQHQQELLAMSRNGATSTDGLPAPPENREELLASLWPKFERDTIPKFMELLPPKRARYPGKSIPKPPRPINPTKINLELGQDQERSFKVSSMPNKPNMEDTSSQGIVAIQEDIVIEKDNEEDVDMESDFENELVGGISWQDLQIICEDWDSRSAAGSIESERDSSHSHKVGNPDAYDDLDRDSEAGHEWPPAKRRKLDHLEAKIMRAPHFLFPSFQDPEQATSKIAKIVTLDLNDSRLLIDHVEPNATSRNIFGRSDLRRAGRGAFTKGLSQRYNISNDEAYDLLKENHQSKVRSMLGNVVVEHSLPAIRLQWPFYKTKLDKQDARSFHRPGLKVNRQEQVTFSKPAITKKKHMKGKDTQTLFPDSKALSLADNSNLLLLEYSEEYPTMLSNVGMGNRVINYYRRKTMDDTSRPKLDVGETAVLLPQDKSPFSIFGYVDPGHITPTLHNGMYRAPIFKHRARNNDFLVSKTTTGTDGSAWYMRNIENLYVVGQEFPSVDIPGPHSRKVTTASKNRLKMISYRLIRKSKNNRISVGEVTSHFADTSDMQNRQKMKEFMQFNKEHKEWQMRSGEAVPDEETIRTTVKPEDVCLLESMQVGQQHLQDAGFNKEDDESEGDESKEGQSIEQQLAPWYTSRNFLHATQGKAMLTLHGEGDPTRRGEAFSFIKTSMKGGFKPVGASANEKMNARQMKESGGHAYNVQDQQRSYEESIRKIWEAQKQSLSSTVDQSESDMEENPMEEASNSAFRAETPRSEAQTPATLRRRDDETTSQFTQASTGSQVGKILKITRHIQDEFGNIEPHTEVVRAPKVIRQYLKRRHAKEAETTGLTDIKPTGIAEQDRRNQQRLEKELARLQRNKERRIARDKQKGVHFDGAADEPGSPSSPANVPVKSAGTQRKCANCGQVGHIKTNKKYRTLFHCGALLPRFAQYPPFLLPVCVFYVLLTFWGNVLT</sequence>
<feature type="compositionally biased region" description="Acidic residues" evidence="3">
    <location>
        <begin position="102"/>
        <end position="113"/>
    </location>
</feature>
<keyword evidence="2" id="KW-0539">Nucleus</keyword>
<feature type="region of interest" description="Disordered" evidence="3">
    <location>
        <begin position="792"/>
        <end position="811"/>
    </location>
</feature>
<organism evidence="6 7">
    <name type="scientific">Imshaugia aleurites</name>
    <dbReference type="NCBI Taxonomy" id="172621"/>
    <lineage>
        <taxon>Eukaryota</taxon>
        <taxon>Fungi</taxon>
        <taxon>Dikarya</taxon>
        <taxon>Ascomycota</taxon>
        <taxon>Pezizomycotina</taxon>
        <taxon>Lecanoromycetes</taxon>
        <taxon>OSLEUM clade</taxon>
        <taxon>Lecanoromycetidae</taxon>
        <taxon>Lecanorales</taxon>
        <taxon>Lecanorineae</taxon>
        <taxon>Parmeliaceae</taxon>
        <taxon>Imshaugia</taxon>
    </lineage>
</organism>
<protein>
    <recommendedName>
        <fullName evidence="5">Transcription initiation factor TFIID subunit 1 histone acetyltransferase domain-containing protein</fullName>
    </recommendedName>
</protein>
<dbReference type="InterPro" id="IPR040240">
    <property type="entry name" value="TAF1"/>
</dbReference>
<feature type="compositionally biased region" description="Polar residues" evidence="3">
    <location>
        <begin position="172"/>
        <end position="181"/>
    </location>
</feature>
<feature type="domain" description="Transcription initiation factor TFIID subunit 1 histone acetyltransferase" evidence="5">
    <location>
        <begin position="460"/>
        <end position="908"/>
    </location>
</feature>
<keyword evidence="7" id="KW-1185">Reference proteome</keyword>
<feature type="compositionally biased region" description="Acidic residues" evidence="3">
    <location>
        <begin position="915"/>
        <end position="924"/>
    </location>
</feature>
<dbReference type="GO" id="GO:0017025">
    <property type="term" value="F:TBP-class protein binding"/>
    <property type="evidence" value="ECO:0007669"/>
    <property type="project" value="InterPro"/>
</dbReference>
<name>A0A8H3III6_9LECA</name>
<evidence type="ECO:0000256" key="4">
    <source>
        <dbReference type="SAM" id="Phobius"/>
    </source>
</evidence>
<comment type="subcellular location">
    <subcellularLocation>
        <location evidence="1">Nucleus</location>
    </subcellularLocation>
</comment>
<evidence type="ECO:0000256" key="2">
    <source>
        <dbReference type="ARBA" id="ARBA00023242"/>
    </source>
</evidence>
<feature type="compositionally biased region" description="Basic and acidic residues" evidence="3">
    <location>
        <begin position="1048"/>
        <end position="1057"/>
    </location>
</feature>
<feature type="transmembrane region" description="Helical" evidence="4">
    <location>
        <begin position="1119"/>
        <end position="1137"/>
    </location>
</feature>
<comment type="caution">
    <text evidence="6">The sequence shown here is derived from an EMBL/GenBank/DDBJ whole genome shotgun (WGS) entry which is preliminary data.</text>
</comment>
<dbReference type="EMBL" id="CAJPDT010000053">
    <property type="protein sequence ID" value="CAF9929287.1"/>
    <property type="molecule type" value="Genomic_DNA"/>
</dbReference>
<feature type="region of interest" description="Disordered" evidence="3">
    <location>
        <begin position="24"/>
        <end position="212"/>
    </location>
</feature>
<evidence type="ECO:0000313" key="7">
    <source>
        <dbReference type="Proteomes" id="UP000664534"/>
    </source>
</evidence>
<dbReference type="GO" id="GO:0051123">
    <property type="term" value="P:RNA polymerase II preinitiation complex assembly"/>
    <property type="evidence" value="ECO:0007669"/>
    <property type="project" value="TreeGrafter"/>
</dbReference>
<feature type="compositionally biased region" description="Basic and acidic residues" evidence="3">
    <location>
        <begin position="368"/>
        <end position="377"/>
    </location>
</feature>
<dbReference type="GO" id="GO:0016251">
    <property type="term" value="F:RNA polymerase II general transcription initiation factor activity"/>
    <property type="evidence" value="ECO:0007669"/>
    <property type="project" value="InterPro"/>
</dbReference>
<reference evidence="6" key="1">
    <citation type="submission" date="2021-03" db="EMBL/GenBank/DDBJ databases">
        <authorList>
            <person name="Tagirdzhanova G."/>
        </authorList>
    </citation>
    <scope>NUCLEOTIDE SEQUENCE</scope>
</reference>
<keyword evidence="4" id="KW-0472">Membrane</keyword>